<evidence type="ECO:0000256" key="1">
    <source>
        <dbReference type="SAM" id="Coils"/>
    </source>
</evidence>
<evidence type="ECO:0000313" key="2">
    <source>
        <dbReference type="EnsemblProtists" id="PYU1_T008888"/>
    </source>
</evidence>
<proteinExistence type="predicted"/>
<evidence type="ECO:0000313" key="3">
    <source>
        <dbReference type="Proteomes" id="UP000019132"/>
    </source>
</evidence>
<accession>K3WV90</accession>
<dbReference type="VEuPathDB" id="FungiDB:PYU1_G008870"/>
<organism evidence="2 3">
    <name type="scientific">Globisporangium ultimum (strain ATCC 200006 / CBS 805.95 / DAOM BR144)</name>
    <name type="common">Pythium ultimum</name>
    <dbReference type="NCBI Taxonomy" id="431595"/>
    <lineage>
        <taxon>Eukaryota</taxon>
        <taxon>Sar</taxon>
        <taxon>Stramenopiles</taxon>
        <taxon>Oomycota</taxon>
        <taxon>Peronosporomycetes</taxon>
        <taxon>Pythiales</taxon>
        <taxon>Pythiaceae</taxon>
        <taxon>Globisporangium</taxon>
    </lineage>
</organism>
<reference evidence="3" key="1">
    <citation type="journal article" date="2010" name="Genome Biol.">
        <title>Genome sequence of the necrotrophic plant pathogen Pythium ultimum reveals original pathogenicity mechanisms and effector repertoire.</title>
        <authorList>
            <person name="Levesque C.A."/>
            <person name="Brouwer H."/>
            <person name="Cano L."/>
            <person name="Hamilton J.P."/>
            <person name="Holt C."/>
            <person name="Huitema E."/>
            <person name="Raffaele S."/>
            <person name="Robideau G.P."/>
            <person name="Thines M."/>
            <person name="Win J."/>
            <person name="Zerillo M.M."/>
            <person name="Beakes G.W."/>
            <person name="Boore J.L."/>
            <person name="Busam D."/>
            <person name="Dumas B."/>
            <person name="Ferriera S."/>
            <person name="Fuerstenberg S.I."/>
            <person name="Gachon C.M."/>
            <person name="Gaulin E."/>
            <person name="Govers F."/>
            <person name="Grenville-Briggs L."/>
            <person name="Horner N."/>
            <person name="Hostetler J."/>
            <person name="Jiang R.H."/>
            <person name="Johnson J."/>
            <person name="Krajaejun T."/>
            <person name="Lin H."/>
            <person name="Meijer H.J."/>
            <person name="Moore B."/>
            <person name="Morris P."/>
            <person name="Phuntmart V."/>
            <person name="Puiu D."/>
            <person name="Shetty J."/>
            <person name="Stajich J.E."/>
            <person name="Tripathy S."/>
            <person name="Wawra S."/>
            <person name="van West P."/>
            <person name="Whitty B.R."/>
            <person name="Coutinho P.M."/>
            <person name="Henrissat B."/>
            <person name="Martin F."/>
            <person name="Thomas P.D."/>
            <person name="Tyler B.M."/>
            <person name="De Vries R.P."/>
            <person name="Kamoun S."/>
            <person name="Yandell M."/>
            <person name="Tisserat N."/>
            <person name="Buell C.R."/>
        </authorList>
    </citation>
    <scope>NUCLEOTIDE SEQUENCE</scope>
    <source>
        <strain evidence="3">DAOM:BR144</strain>
    </source>
</reference>
<dbReference type="AlphaFoldDB" id="K3WV90"/>
<dbReference type="HOGENOM" id="CLU_1623368_0_0_1"/>
<dbReference type="InParanoid" id="K3WV90"/>
<feature type="coiled-coil region" evidence="1">
    <location>
        <begin position="4"/>
        <end position="52"/>
    </location>
</feature>
<keyword evidence="3" id="KW-1185">Reference proteome</keyword>
<dbReference type="EnsemblProtists" id="PYU1_T008888">
    <property type="protein sequence ID" value="PYU1_T008888"/>
    <property type="gene ID" value="PYU1_G008870"/>
</dbReference>
<dbReference type="EMBL" id="GL376599">
    <property type="status" value="NOT_ANNOTATED_CDS"/>
    <property type="molecule type" value="Genomic_DNA"/>
</dbReference>
<dbReference type="eggNOG" id="KOG4471">
    <property type="taxonomic scope" value="Eukaryota"/>
</dbReference>
<dbReference type="Proteomes" id="UP000019132">
    <property type="component" value="Unassembled WGS sequence"/>
</dbReference>
<name>K3WV90_GLOUD</name>
<dbReference type="STRING" id="431595.K3WV90"/>
<keyword evidence="1" id="KW-0175">Coiled coil</keyword>
<reference evidence="3" key="2">
    <citation type="submission" date="2010-04" db="EMBL/GenBank/DDBJ databases">
        <authorList>
            <person name="Buell R."/>
            <person name="Hamilton J."/>
            <person name="Hostetler J."/>
        </authorList>
    </citation>
    <scope>NUCLEOTIDE SEQUENCE [LARGE SCALE GENOMIC DNA]</scope>
    <source>
        <strain evidence="3">DAOM:BR144</strain>
    </source>
</reference>
<reference evidence="2" key="3">
    <citation type="submission" date="2015-02" db="UniProtKB">
        <authorList>
            <consortium name="EnsemblProtists"/>
        </authorList>
    </citation>
    <scope>IDENTIFICATION</scope>
    <source>
        <strain evidence="2">DAOM BR144</strain>
    </source>
</reference>
<sequence>DAWAKELQVTQRELQDQLSTAHQKLQSQVEENSELQSELEALRKESAKLRMALDGQVFTDNTNGMLVHEQEDGDGVLLSMTPVHGGSSRKNSVVDEGQNGSILSGANGSFISASISSEFQILTSYFDCVSTQPPTNCFPSNLQIGVIFKFGYHHVFSSFDGFRS</sequence>
<protein>
    <submittedName>
        <fullName evidence="2">Uncharacterized protein</fullName>
    </submittedName>
</protein>